<evidence type="ECO:0000256" key="1">
    <source>
        <dbReference type="SAM" id="MobiDB-lite"/>
    </source>
</evidence>
<evidence type="ECO:0000313" key="3">
    <source>
        <dbReference type="Proteomes" id="UP000784294"/>
    </source>
</evidence>
<dbReference type="Proteomes" id="UP000784294">
    <property type="component" value="Unassembled WGS sequence"/>
</dbReference>
<dbReference type="AlphaFoldDB" id="A0A3S5BN42"/>
<reference evidence="2" key="1">
    <citation type="submission" date="2018-11" db="EMBL/GenBank/DDBJ databases">
        <authorList>
            <consortium name="Pathogen Informatics"/>
        </authorList>
    </citation>
    <scope>NUCLEOTIDE SEQUENCE</scope>
</reference>
<accession>A0A3S5BN42</accession>
<protein>
    <submittedName>
        <fullName evidence="2">Uncharacterized protein</fullName>
    </submittedName>
</protein>
<organism evidence="2 3">
    <name type="scientific">Protopolystoma xenopodis</name>
    <dbReference type="NCBI Taxonomy" id="117903"/>
    <lineage>
        <taxon>Eukaryota</taxon>
        <taxon>Metazoa</taxon>
        <taxon>Spiralia</taxon>
        <taxon>Lophotrochozoa</taxon>
        <taxon>Platyhelminthes</taxon>
        <taxon>Monogenea</taxon>
        <taxon>Polyopisthocotylea</taxon>
        <taxon>Polystomatidea</taxon>
        <taxon>Polystomatidae</taxon>
        <taxon>Protopolystoma</taxon>
    </lineage>
</organism>
<feature type="region of interest" description="Disordered" evidence="1">
    <location>
        <begin position="20"/>
        <end position="40"/>
    </location>
</feature>
<comment type="caution">
    <text evidence="2">The sequence shown here is derived from an EMBL/GenBank/DDBJ whole genome shotgun (WGS) entry which is preliminary data.</text>
</comment>
<proteinExistence type="predicted"/>
<keyword evidence="3" id="KW-1185">Reference proteome</keyword>
<dbReference type="EMBL" id="CAAALY010121507">
    <property type="protein sequence ID" value="VEL31361.1"/>
    <property type="molecule type" value="Genomic_DNA"/>
</dbReference>
<name>A0A3S5BN42_9PLAT</name>
<evidence type="ECO:0000313" key="2">
    <source>
        <dbReference type="EMBL" id="VEL31361.1"/>
    </source>
</evidence>
<gene>
    <name evidence="2" type="ORF">PXEA_LOCUS24801</name>
</gene>
<sequence>MSPTLTLAILTGHYSLSPFATAPQSSSSSSTRQKPSFYPAFRPQGQISTASVCRHLKANHVLLTFTHEQTPQAQLLLASDFCLQQCRITPFQTMPVLLEPL</sequence>